<dbReference type="EMBL" id="JAFBED010000007">
    <property type="protein sequence ID" value="MBM7621367.1"/>
    <property type="molecule type" value="Genomic_DNA"/>
</dbReference>
<evidence type="ECO:0000313" key="2">
    <source>
        <dbReference type="Proteomes" id="UP000737402"/>
    </source>
</evidence>
<protein>
    <recommendedName>
        <fullName evidence="3">DUF4367 domain-containing protein</fullName>
    </recommendedName>
</protein>
<evidence type="ECO:0000313" key="1">
    <source>
        <dbReference type="EMBL" id="MBM7621367.1"/>
    </source>
</evidence>
<sequence>MSEEKKETNEASDQFSYYLPPEYEVDSAATNNIVLTHKEQTYILFINPFEPDASKVIYESTLEGYDSPEVDETFSKDGEFGYVIIDRLDDEKEEFYEITVGVGGVKMTTVTDPDNMEKSADTMMEIVSSVEVQGEEG</sequence>
<keyword evidence="2" id="KW-1185">Reference proteome</keyword>
<dbReference type="Proteomes" id="UP000737402">
    <property type="component" value="Unassembled WGS sequence"/>
</dbReference>
<accession>A0ABS2P332</accession>
<gene>
    <name evidence="1" type="ORF">JOC95_003240</name>
</gene>
<organism evidence="1 2">
    <name type="scientific">Sutcliffiella tianshenii</name>
    <dbReference type="NCBI Taxonomy" id="1463404"/>
    <lineage>
        <taxon>Bacteria</taxon>
        <taxon>Bacillati</taxon>
        <taxon>Bacillota</taxon>
        <taxon>Bacilli</taxon>
        <taxon>Bacillales</taxon>
        <taxon>Bacillaceae</taxon>
        <taxon>Sutcliffiella</taxon>
    </lineage>
</organism>
<name>A0ABS2P332_9BACI</name>
<reference evidence="1 2" key="1">
    <citation type="submission" date="2021-01" db="EMBL/GenBank/DDBJ databases">
        <title>Genomic Encyclopedia of Type Strains, Phase IV (KMG-IV): sequencing the most valuable type-strain genomes for metagenomic binning, comparative biology and taxonomic classification.</title>
        <authorList>
            <person name="Goeker M."/>
        </authorList>
    </citation>
    <scope>NUCLEOTIDE SEQUENCE [LARGE SCALE GENOMIC DNA]</scope>
    <source>
        <strain evidence="1 2">DSM 25879</strain>
    </source>
</reference>
<evidence type="ECO:0008006" key="3">
    <source>
        <dbReference type="Google" id="ProtNLM"/>
    </source>
</evidence>
<proteinExistence type="predicted"/>
<comment type="caution">
    <text evidence="1">The sequence shown here is derived from an EMBL/GenBank/DDBJ whole genome shotgun (WGS) entry which is preliminary data.</text>
</comment>